<evidence type="ECO:0000256" key="8">
    <source>
        <dbReference type="PIRSR" id="PIRSR038928-1"/>
    </source>
</evidence>
<evidence type="ECO:0000256" key="4">
    <source>
        <dbReference type="ARBA" id="ARBA00022723"/>
    </source>
</evidence>
<dbReference type="OrthoDB" id="3169619at2"/>
<keyword evidence="2 12" id="KW-0575">Peroxidase</keyword>
<dbReference type="KEGG" id="cee:CENDO_01055"/>
<dbReference type="InterPro" id="IPR024711">
    <property type="entry name" value="Catalase_clade1/3"/>
</dbReference>
<feature type="active site" evidence="8">
    <location>
        <position position="144"/>
    </location>
</feature>
<sequence>MANEKSAVDQILDRGAREPGGEQSTRPSGQPVASENTSITAGPQGPNVLNDIHLIEKLAHFNRERVPERTPHAKGHGAFGELHITEDVSQYTKAKLFQKGTVTPMAARFSTVAGEQGSPDTWRDVHGFALRFYTEDGNYDIVGNNTPTFFLRDGMKFPDFIHSQKRDHTGLRNADMQWDFWTRTPESAHQVTYLMGDRGTPKTSRHQDGFGSHTFQWINEEGQAVWIKYHFKTRQGWDCFTDAEAEEMAGRNADHHRQDLYRAIERGDYPIWDVKVQIMPFEDAENYRWNPFDLTKTWSQKDYPLVDVGYFVLNRNPRNFFAQIEQIALDPGNIVPGVGLSPDRMLLARAFAYADQQRYRIGPNYKQLPVNQPINKVNTYEHEGSMQFLFNDEADPVHSPNRHAKGAGYLDDNETSGSGKTLGQAYDLYVNPDPHGTDLTRAAYVQHKDDDDFMQAGILVREVMDDAARERLANNIAGAMEGVHPDTEARCYEYWTKVDPDLGKRVEVLFKAKGAERRDGAENV</sequence>
<dbReference type="Pfam" id="PF00199">
    <property type="entry name" value="Catalase"/>
    <property type="match status" value="1"/>
</dbReference>
<evidence type="ECO:0000256" key="7">
    <source>
        <dbReference type="ARBA" id="ARBA00023324"/>
    </source>
</evidence>
<evidence type="ECO:0000256" key="6">
    <source>
        <dbReference type="ARBA" id="ARBA00023004"/>
    </source>
</evidence>
<feature type="region of interest" description="Disordered" evidence="10">
    <location>
        <begin position="1"/>
        <end position="47"/>
    </location>
</feature>
<gene>
    <name evidence="12" type="primary">katA</name>
    <name evidence="12" type="ORF">CENDO_01055</name>
</gene>
<evidence type="ECO:0000256" key="9">
    <source>
        <dbReference type="PIRSR" id="PIRSR038928-2"/>
    </source>
</evidence>
<organism evidence="12 13">
    <name type="scientific">Corynebacterium endometrii</name>
    <dbReference type="NCBI Taxonomy" id="2488819"/>
    <lineage>
        <taxon>Bacteria</taxon>
        <taxon>Bacillati</taxon>
        <taxon>Actinomycetota</taxon>
        <taxon>Actinomycetes</taxon>
        <taxon>Mycobacteriales</taxon>
        <taxon>Corynebacteriaceae</taxon>
        <taxon>Corynebacterium</taxon>
    </lineage>
</organism>
<dbReference type="AlphaFoldDB" id="A0A4P7QDB1"/>
<evidence type="ECO:0000256" key="5">
    <source>
        <dbReference type="ARBA" id="ARBA00023002"/>
    </source>
</evidence>
<dbReference type="SMART" id="SM01060">
    <property type="entry name" value="Catalase"/>
    <property type="match status" value="1"/>
</dbReference>
<dbReference type="Proteomes" id="UP000296352">
    <property type="component" value="Chromosome"/>
</dbReference>
<name>A0A4P7QDB1_9CORY</name>
<proteinExistence type="inferred from homology"/>
<dbReference type="InterPro" id="IPR018028">
    <property type="entry name" value="Catalase"/>
</dbReference>
<keyword evidence="4 9" id="KW-0479">Metal-binding</keyword>
<feature type="active site" evidence="8">
    <location>
        <position position="72"/>
    </location>
</feature>
<dbReference type="RefSeq" id="WP_136140372.1">
    <property type="nucleotide sequence ID" value="NZ_CP039247.1"/>
</dbReference>
<comment type="cofactor">
    <cofactor evidence="9">
        <name>heme</name>
        <dbReference type="ChEBI" id="CHEBI:30413"/>
    </cofactor>
</comment>
<evidence type="ECO:0000313" key="12">
    <source>
        <dbReference type="EMBL" id="QCB27515.1"/>
    </source>
</evidence>
<protein>
    <submittedName>
        <fullName evidence="12">Catalase</fullName>
        <ecNumber evidence="12">1.11.1.6</ecNumber>
    </submittedName>
</protein>
<dbReference type="InterPro" id="IPR010582">
    <property type="entry name" value="Catalase_immune_responsive"/>
</dbReference>
<keyword evidence="6 9" id="KW-0408">Iron</keyword>
<dbReference type="InterPro" id="IPR011614">
    <property type="entry name" value="Catalase_core"/>
</dbReference>
<evidence type="ECO:0000313" key="13">
    <source>
        <dbReference type="Proteomes" id="UP000296352"/>
    </source>
</evidence>
<dbReference type="PRINTS" id="PR00067">
    <property type="entry name" value="CATALASE"/>
</dbReference>
<dbReference type="GO" id="GO:0004096">
    <property type="term" value="F:catalase activity"/>
    <property type="evidence" value="ECO:0007669"/>
    <property type="project" value="UniProtKB-EC"/>
</dbReference>
<dbReference type="InterPro" id="IPR020835">
    <property type="entry name" value="Catalase_sf"/>
</dbReference>
<feature type="region of interest" description="Disordered" evidence="10">
    <location>
        <begin position="400"/>
        <end position="424"/>
    </location>
</feature>
<evidence type="ECO:0000259" key="11">
    <source>
        <dbReference type="SMART" id="SM01060"/>
    </source>
</evidence>
<dbReference type="PANTHER" id="PTHR11465">
    <property type="entry name" value="CATALASE"/>
    <property type="match status" value="1"/>
</dbReference>
<dbReference type="GO" id="GO:0042744">
    <property type="term" value="P:hydrogen peroxide catabolic process"/>
    <property type="evidence" value="ECO:0007669"/>
    <property type="project" value="UniProtKB-KW"/>
</dbReference>
<dbReference type="SUPFAM" id="SSF56634">
    <property type="entry name" value="Heme-dependent catalase-like"/>
    <property type="match status" value="1"/>
</dbReference>
<dbReference type="GO" id="GO:0046872">
    <property type="term" value="F:metal ion binding"/>
    <property type="evidence" value="ECO:0007669"/>
    <property type="project" value="UniProtKB-KW"/>
</dbReference>
<dbReference type="EMBL" id="CP039247">
    <property type="protein sequence ID" value="QCB27515.1"/>
    <property type="molecule type" value="Genomic_DNA"/>
</dbReference>
<dbReference type="GO" id="GO:0020037">
    <property type="term" value="F:heme binding"/>
    <property type="evidence" value="ECO:0007669"/>
    <property type="project" value="InterPro"/>
</dbReference>
<comment type="similarity">
    <text evidence="1">Belongs to the catalase family.</text>
</comment>
<keyword evidence="7" id="KW-0376">Hydrogen peroxide</keyword>
<evidence type="ECO:0000256" key="1">
    <source>
        <dbReference type="ARBA" id="ARBA00005329"/>
    </source>
</evidence>
<feature type="compositionally biased region" description="Polar residues" evidence="10">
    <location>
        <begin position="22"/>
        <end position="41"/>
    </location>
</feature>
<dbReference type="GO" id="GO:0005737">
    <property type="term" value="C:cytoplasm"/>
    <property type="evidence" value="ECO:0007669"/>
    <property type="project" value="TreeGrafter"/>
</dbReference>
<dbReference type="PIRSF" id="PIRSF038928">
    <property type="entry name" value="Catalase_clade1-3"/>
    <property type="match status" value="1"/>
</dbReference>
<dbReference type="Gene3D" id="2.40.180.10">
    <property type="entry name" value="Catalase core domain"/>
    <property type="match status" value="1"/>
</dbReference>
<keyword evidence="3 9" id="KW-0349">Heme</keyword>
<evidence type="ECO:0000256" key="10">
    <source>
        <dbReference type="SAM" id="MobiDB-lite"/>
    </source>
</evidence>
<feature type="binding site" description="axial binding residue" evidence="9">
    <location>
        <position position="353"/>
    </location>
    <ligand>
        <name>heme</name>
        <dbReference type="ChEBI" id="CHEBI:30413"/>
    </ligand>
    <ligandPart>
        <name>Fe</name>
        <dbReference type="ChEBI" id="CHEBI:18248"/>
    </ligandPart>
</feature>
<dbReference type="Pfam" id="PF06628">
    <property type="entry name" value="Catalase-rel"/>
    <property type="match status" value="1"/>
</dbReference>
<dbReference type="GO" id="GO:0042542">
    <property type="term" value="P:response to hydrogen peroxide"/>
    <property type="evidence" value="ECO:0007669"/>
    <property type="project" value="TreeGrafter"/>
</dbReference>
<dbReference type="EC" id="1.11.1.6" evidence="12"/>
<keyword evidence="5 12" id="KW-0560">Oxidoreductase</keyword>
<evidence type="ECO:0000256" key="3">
    <source>
        <dbReference type="ARBA" id="ARBA00022617"/>
    </source>
</evidence>
<keyword evidence="13" id="KW-1185">Reference proteome</keyword>
<reference evidence="12 13" key="1">
    <citation type="submission" date="2019-04" db="EMBL/GenBank/DDBJ databases">
        <title>Corynebacterium endometrii sp. nov., isolated from the uterus of a cow with endometritis.</title>
        <authorList>
            <person name="Ballas P."/>
            <person name="Ruckert C."/>
            <person name="Wagener K."/>
            <person name="Drillich M."/>
            <person name="Kaempfer P."/>
            <person name="Busse H.-J."/>
            <person name="Ehling-Schulz M."/>
        </authorList>
    </citation>
    <scope>NUCLEOTIDE SEQUENCE [LARGE SCALE GENOMIC DNA]</scope>
    <source>
        <strain evidence="12 13">LMM-1653</strain>
    </source>
</reference>
<evidence type="ECO:0000256" key="2">
    <source>
        <dbReference type="ARBA" id="ARBA00022559"/>
    </source>
</evidence>
<dbReference type="PANTHER" id="PTHR11465:SF9">
    <property type="entry name" value="CATALASE"/>
    <property type="match status" value="1"/>
</dbReference>
<feature type="compositionally biased region" description="Basic and acidic residues" evidence="10">
    <location>
        <begin position="11"/>
        <end position="20"/>
    </location>
</feature>
<feature type="domain" description="Catalase core" evidence="11">
    <location>
        <begin position="25"/>
        <end position="407"/>
    </location>
</feature>
<dbReference type="PROSITE" id="PS51402">
    <property type="entry name" value="CATALASE_3"/>
    <property type="match status" value="1"/>
</dbReference>
<accession>A0A4P7QDB1</accession>